<dbReference type="GO" id="GO:0003700">
    <property type="term" value="F:DNA-binding transcription factor activity"/>
    <property type="evidence" value="ECO:0007669"/>
    <property type="project" value="InterPro"/>
</dbReference>
<dbReference type="Pfam" id="PF01380">
    <property type="entry name" value="SIS"/>
    <property type="match status" value="1"/>
</dbReference>
<dbReference type="InterPro" id="IPR035472">
    <property type="entry name" value="RpiR-like_SIS"/>
</dbReference>
<feature type="domain" description="HTH rpiR-type" evidence="4">
    <location>
        <begin position="2"/>
        <end position="78"/>
    </location>
</feature>
<evidence type="ECO:0000259" key="5">
    <source>
        <dbReference type="PROSITE" id="PS51464"/>
    </source>
</evidence>
<dbReference type="PROSITE" id="PS51464">
    <property type="entry name" value="SIS"/>
    <property type="match status" value="1"/>
</dbReference>
<dbReference type="RefSeq" id="WP_114299630.1">
    <property type="nucleotide sequence ID" value="NZ_QPJT01000031.1"/>
</dbReference>
<dbReference type="GO" id="GO:0097367">
    <property type="term" value="F:carbohydrate derivative binding"/>
    <property type="evidence" value="ECO:0007669"/>
    <property type="project" value="InterPro"/>
</dbReference>
<evidence type="ECO:0000313" key="7">
    <source>
        <dbReference type="Proteomes" id="UP000253034"/>
    </source>
</evidence>
<evidence type="ECO:0000256" key="3">
    <source>
        <dbReference type="ARBA" id="ARBA00023163"/>
    </source>
</evidence>
<feature type="domain" description="SIS" evidence="5">
    <location>
        <begin position="124"/>
        <end position="264"/>
    </location>
</feature>
<dbReference type="InterPro" id="IPR036388">
    <property type="entry name" value="WH-like_DNA-bd_sf"/>
</dbReference>
<dbReference type="Gene3D" id="3.40.50.10490">
    <property type="entry name" value="Glucose-6-phosphate isomerase like protein, domain 1"/>
    <property type="match status" value="1"/>
</dbReference>
<keyword evidence="7" id="KW-1185">Reference proteome</keyword>
<dbReference type="Proteomes" id="UP000253034">
    <property type="component" value="Unassembled WGS sequence"/>
</dbReference>
<dbReference type="Pfam" id="PF01418">
    <property type="entry name" value="HTH_6"/>
    <property type="match status" value="1"/>
</dbReference>
<dbReference type="InterPro" id="IPR046348">
    <property type="entry name" value="SIS_dom_sf"/>
</dbReference>
<dbReference type="AlphaFoldDB" id="A0A369AKT0"/>
<dbReference type="SUPFAM" id="SSF46689">
    <property type="entry name" value="Homeodomain-like"/>
    <property type="match status" value="1"/>
</dbReference>
<proteinExistence type="predicted"/>
<dbReference type="PANTHER" id="PTHR30514">
    <property type="entry name" value="GLUCOKINASE"/>
    <property type="match status" value="1"/>
</dbReference>
<keyword evidence="1" id="KW-0805">Transcription regulation</keyword>
<keyword evidence="2" id="KW-0238">DNA-binding</keyword>
<dbReference type="PROSITE" id="PS51071">
    <property type="entry name" value="HTH_RPIR"/>
    <property type="match status" value="1"/>
</dbReference>
<dbReference type="SUPFAM" id="SSF53697">
    <property type="entry name" value="SIS domain"/>
    <property type="match status" value="1"/>
</dbReference>
<name>A0A369AKT0_9FIRM</name>
<evidence type="ECO:0000256" key="2">
    <source>
        <dbReference type="ARBA" id="ARBA00023125"/>
    </source>
</evidence>
<accession>A0A369AKT0</accession>
<organism evidence="6 7">
    <name type="scientific">Anaerobacterium chartisolvens</name>
    <dbReference type="NCBI Taxonomy" id="1297424"/>
    <lineage>
        <taxon>Bacteria</taxon>
        <taxon>Bacillati</taxon>
        <taxon>Bacillota</taxon>
        <taxon>Clostridia</taxon>
        <taxon>Eubacteriales</taxon>
        <taxon>Oscillospiraceae</taxon>
        <taxon>Anaerobacterium</taxon>
    </lineage>
</organism>
<keyword evidence="3" id="KW-0804">Transcription</keyword>
<evidence type="ECO:0000259" key="4">
    <source>
        <dbReference type="PROSITE" id="PS51071"/>
    </source>
</evidence>
<reference evidence="6 7" key="1">
    <citation type="submission" date="2018-07" db="EMBL/GenBank/DDBJ databases">
        <title>Genomic Encyclopedia of Type Strains, Phase IV (KMG-IV): sequencing the most valuable type-strain genomes for metagenomic binning, comparative biology and taxonomic classification.</title>
        <authorList>
            <person name="Goeker M."/>
        </authorList>
    </citation>
    <scope>NUCLEOTIDE SEQUENCE [LARGE SCALE GENOMIC DNA]</scope>
    <source>
        <strain evidence="6 7">DSM 27016</strain>
    </source>
</reference>
<dbReference type="InterPro" id="IPR001347">
    <property type="entry name" value="SIS_dom"/>
</dbReference>
<evidence type="ECO:0000256" key="1">
    <source>
        <dbReference type="ARBA" id="ARBA00023015"/>
    </source>
</evidence>
<dbReference type="InterPro" id="IPR047640">
    <property type="entry name" value="RpiR-like"/>
</dbReference>
<dbReference type="GO" id="GO:0003677">
    <property type="term" value="F:DNA binding"/>
    <property type="evidence" value="ECO:0007669"/>
    <property type="project" value="UniProtKB-KW"/>
</dbReference>
<dbReference type="InterPro" id="IPR009057">
    <property type="entry name" value="Homeodomain-like_sf"/>
</dbReference>
<gene>
    <name evidence="6" type="ORF">DFR58_13116</name>
</gene>
<dbReference type="GO" id="GO:1901135">
    <property type="term" value="P:carbohydrate derivative metabolic process"/>
    <property type="evidence" value="ECO:0007669"/>
    <property type="project" value="InterPro"/>
</dbReference>
<comment type="caution">
    <text evidence="6">The sequence shown here is derived from an EMBL/GenBank/DDBJ whole genome shotgun (WGS) entry which is preliminary data.</text>
</comment>
<dbReference type="Gene3D" id="1.10.10.10">
    <property type="entry name" value="Winged helix-like DNA-binding domain superfamily/Winged helix DNA-binding domain"/>
    <property type="match status" value="1"/>
</dbReference>
<dbReference type="InterPro" id="IPR000281">
    <property type="entry name" value="HTH_RpiR"/>
</dbReference>
<sequence>MSSCCLRLKELMNSFAPKEQKIARFILDFPGEVVNMSIDELANACGTSMSSVVRLCKSANYSGYKELCRMLFTDLALDQQEVTPYSDIRPGDSTDSIVQSVCSNNIKSIENTKAFLSADELDRAIDILCKADRIDFYGVGTSGIIALDAHNKFVRINKLSMSSSDPHDQILYATSLKKGDVAVLISYSGDTKDILETAEIVKQTDASIISITCYSRNPLSQKADICLYSSSTESLIRSGVMGQRIGQLTVIDILYTAVVSRMYGSVKKHLDKTLLMSTRKHVHANTHDF</sequence>
<dbReference type="OrthoDB" id="3684496at2"/>
<dbReference type="PANTHER" id="PTHR30514:SF1">
    <property type="entry name" value="HTH-TYPE TRANSCRIPTIONAL REGULATOR HEXR-RELATED"/>
    <property type="match status" value="1"/>
</dbReference>
<protein>
    <submittedName>
        <fullName evidence="6">RpiR family transcriptional regulator</fullName>
    </submittedName>
</protein>
<dbReference type="EMBL" id="QPJT01000031">
    <property type="protein sequence ID" value="RCX09972.1"/>
    <property type="molecule type" value="Genomic_DNA"/>
</dbReference>
<evidence type="ECO:0000313" key="6">
    <source>
        <dbReference type="EMBL" id="RCX09972.1"/>
    </source>
</evidence>
<dbReference type="CDD" id="cd05013">
    <property type="entry name" value="SIS_RpiR"/>
    <property type="match status" value="1"/>
</dbReference>